<dbReference type="PANTHER" id="PTHR45890">
    <property type="entry name" value="AARF DOMAIN CONTAINING KINASE 2 (PREDICTED)"/>
    <property type="match status" value="1"/>
</dbReference>
<evidence type="ECO:0000259" key="2">
    <source>
        <dbReference type="Pfam" id="PF03109"/>
    </source>
</evidence>
<protein>
    <submittedName>
        <fullName evidence="3">AarF domain containing kinase 2</fullName>
    </submittedName>
</protein>
<keyword evidence="4" id="KW-1185">Reference proteome</keyword>
<name>A0A4W6CXI3_LATCA</name>
<evidence type="ECO:0000313" key="4">
    <source>
        <dbReference type="Proteomes" id="UP000314980"/>
    </source>
</evidence>
<dbReference type="InParanoid" id="A0A4W6CXI3"/>
<dbReference type="SUPFAM" id="SSF56112">
    <property type="entry name" value="Protein kinase-like (PK-like)"/>
    <property type="match status" value="1"/>
</dbReference>
<dbReference type="STRING" id="8187.ENSLCAP00010017134"/>
<dbReference type="InterPro" id="IPR011009">
    <property type="entry name" value="Kinase-like_dom_sf"/>
</dbReference>
<comment type="similarity">
    <text evidence="1">Belongs to the protein kinase superfamily. ADCK protein kinase family.</text>
</comment>
<dbReference type="Pfam" id="PF03109">
    <property type="entry name" value="ABC1"/>
    <property type="match status" value="1"/>
</dbReference>
<dbReference type="AlphaFoldDB" id="A0A4W6CXI3"/>
<dbReference type="PANTHER" id="PTHR45890:SF1">
    <property type="entry name" value="AARF DOMAIN CONTAINING KINASE 2"/>
    <property type="match status" value="1"/>
</dbReference>
<feature type="domain" description="ABC1 atypical kinase-like" evidence="2">
    <location>
        <begin position="310"/>
        <end position="534"/>
    </location>
</feature>
<dbReference type="GO" id="GO:0005739">
    <property type="term" value="C:mitochondrion"/>
    <property type="evidence" value="ECO:0007669"/>
    <property type="project" value="TreeGrafter"/>
</dbReference>
<evidence type="ECO:0000256" key="1">
    <source>
        <dbReference type="ARBA" id="ARBA00009670"/>
    </source>
</evidence>
<dbReference type="InterPro" id="IPR004147">
    <property type="entry name" value="ABC1_dom"/>
</dbReference>
<dbReference type="Ensembl" id="ENSLCAT00010017497.1">
    <property type="protein sequence ID" value="ENSLCAP00010017134.1"/>
    <property type="gene ID" value="ENSLCAG00010008075.1"/>
</dbReference>
<reference evidence="4" key="1">
    <citation type="submission" date="2015-09" db="EMBL/GenBank/DDBJ databases">
        <authorList>
            <person name="Sai Rama Sridatta P."/>
        </authorList>
    </citation>
    <scope>NUCLEOTIDE SEQUENCE [LARGE SCALE GENOMIC DNA]</scope>
</reference>
<accession>A0A4W6CXI3</accession>
<gene>
    <name evidence="3" type="primary">ADCK2</name>
</gene>
<reference evidence="3" key="3">
    <citation type="submission" date="2025-09" db="UniProtKB">
        <authorList>
            <consortium name="Ensembl"/>
        </authorList>
    </citation>
    <scope>IDENTIFICATION</scope>
</reference>
<proteinExistence type="inferred from homology"/>
<reference evidence="3" key="2">
    <citation type="submission" date="2025-08" db="UniProtKB">
        <authorList>
            <consortium name="Ensembl"/>
        </authorList>
    </citation>
    <scope>IDENTIFICATION</scope>
</reference>
<dbReference type="InterPro" id="IPR052402">
    <property type="entry name" value="ADCK_kinase"/>
</dbReference>
<dbReference type="CDD" id="cd13971">
    <property type="entry name" value="ADCK2-like"/>
    <property type="match status" value="1"/>
</dbReference>
<dbReference type="InterPro" id="IPR044095">
    <property type="entry name" value="ADCK2_dom"/>
</dbReference>
<dbReference type="Proteomes" id="UP000314980">
    <property type="component" value="Unassembled WGS sequence"/>
</dbReference>
<dbReference type="GeneTree" id="ENSGT00390000001536"/>
<evidence type="ECO:0000313" key="3">
    <source>
        <dbReference type="Ensembl" id="ENSLCAP00010017134.1"/>
    </source>
</evidence>
<organism evidence="3 4">
    <name type="scientific">Lates calcarifer</name>
    <name type="common">Barramundi</name>
    <name type="synonym">Holocentrus calcarifer</name>
    <dbReference type="NCBI Taxonomy" id="8187"/>
    <lineage>
        <taxon>Eukaryota</taxon>
        <taxon>Metazoa</taxon>
        <taxon>Chordata</taxon>
        <taxon>Craniata</taxon>
        <taxon>Vertebrata</taxon>
        <taxon>Euteleostomi</taxon>
        <taxon>Actinopterygii</taxon>
        <taxon>Neopterygii</taxon>
        <taxon>Teleostei</taxon>
        <taxon>Neoteleostei</taxon>
        <taxon>Acanthomorphata</taxon>
        <taxon>Carangaria</taxon>
        <taxon>Carangaria incertae sedis</taxon>
        <taxon>Centropomidae</taxon>
        <taxon>Lates</taxon>
    </lineage>
</organism>
<sequence>MTMMAFGARAVILNLRYTLSKAGSFARVRLTQNSRACFGKRGQFLNQIPKVTLLCWGAVNATSCAVRCQEATLPSQRAEKKSVAKVQVHKVIFLIRLSFRALILILKFAPLLLLSPLALVSSRWASRWLDALLWVTETSGPTFIKLGQWASTRRDIFSQEFCERFSRLHVKVRPHSWAHTKQCLQRAFGEGWRRVLIFESKEPVGSGCVAQVYRGWAKADHVEDPAFQSLVEEMEREDLLEAWEIPGFRGVVSSLRQLLRGSREEEGYEERGHPVGQHEESSTEKASMLYAVCLSISCGTCFLIVSGLFKVVHPGIRRQVEIDLLLMKTGTWLLHCLPGLKWLSLYEIVEEFEKLMTKQIDLRFEARNIERFRDNFRDVDYVKFPTPLRPFVTRTILVETFEESEPISNYLSSKMPQEVKQRIARMGVDTLLKMVFVDNFVHGDLHPGNILVQCRGPPAGSSDSSGIAGEPQGKTTLTDLWDTVVVSVRPEPCPLQLVLLDAGIVAQLSDHDLANFKAVFTAVVLRQGERVAELILHHARASECQDVPQFKKEMAQLVDHALSNTLSLGKIQVGDLLSRVFGLLIKHKVKLESNFASIVFAIMVLEGLGRSLDPNLDILDLAKPLLLKNCASLL</sequence>